<proteinExistence type="predicted"/>
<protein>
    <submittedName>
        <fullName evidence="2">Uncharacterized protein</fullName>
    </submittedName>
</protein>
<comment type="caution">
    <text evidence="2">The sequence shown here is derived from an EMBL/GenBank/DDBJ whole genome shotgun (WGS) entry which is preliminary data.</text>
</comment>
<evidence type="ECO:0000313" key="2">
    <source>
        <dbReference type="EMBL" id="KKL15707.1"/>
    </source>
</evidence>
<organism evidence="2">
    <name type="scientific">marine sediment metagenome</name>
    <dbReference type="NCBI Taxonomy" id="412755"/>
    <lineage>
        <taxon>unclassified sequences</taxon>
        <taxon>metagenomes</taxon>
        <taxon>ecological metagenomes</taxon>
    </lineage>
</organism>
<dbReference type="AlphaFoldDB" id="A0A0F9BPB6"/>
<accession>A0A0F9BPB6</accession>
<feature type="region of interest" description="Disordered" evidence="1">
    <location>
        <begin position="130"/>
        <end position="152"/>
    </location>
</feature>
<reference evidence="2" key="1">
    <citation type="journal article" date="2015" name="Nature">
        <title>Complex archaea that bridge the gap between prokaryotes and eukaryotes.</title>
        <authorList>
            <person name="Spang A."/>
            <person name="Saw J.H."/>
            <person name="Jorgensen S.L."/>
            <person name="Zaremba-Niedzwiedzka K."/>
            <person name="Martijn J."/>
            <person name="Lind A.E."/>
            <person name="van Eijk R."/>
            <person name="Schleper C."/>
            <person name="Guy L."/>
            <person name="Ettema T.J."/>
        </authorList>
    </citation>
    <scope>NUCLEOTIDE SEQUENCE</scope>
</reference>
<name>A0A0F9BPB6_9ZZZZ</name>
<dbReference type="EMBL" id="LAZR01039962">
    <property type="protein sequence ID" value="KKL15707.1"/>
    <property type="molecule type" value="Genomic_DNA"/>
</dbReference>
<evidence type="ECO:0000256" key="1">
    <source>
        <dbReference type="SAM" id="MobiDB-lite"/>
    </source>
</evidence>
<sequence length="152" mass="16631">MPAAKDKPKTKAKRADGHTMVVPGRRQTVSLGATIPTRDYANIKVEVTLHEIDIDGDVEAQAREHLEATAKIIRMVDGGLEEIVTAAVLGSDVEARVQETLRKLTESQGRMTSRLEGTITKVRELVEAKSKGKSELDRQVDELAGRQPHDPA</sequence>
<gene>
    <name evidence="2" type="ORF">LCGC14_2502900</name>
</gene>